<evidence type="ECO:0000313" key="2">
    <source>
        <dbReference type="Proteomes" id="UP000275078"/>
    </source>
</evidence>
<dbReference type="Proteomes" id="UP000275078">
    <property type="component" value="Unassembled WGS sequence"/>
</dbReference>
<proteinExistence type="predicted"/>
<protein>
    <submittedName>
        <fullName evidence="1">Uncharacterized protein</fullName>
    </submittedName>
</protein>
<accession>A0A3N4I6F0</accession>
<sequence length="535" mass="61252">MTQSDDPLPLTPIPMKSPDNQTEVVNALQSNGLRLQEDIEALSNFFEDTIENADLHRPPEISRRRWKKWKGKRTRVLAKGNYCRDRFQAVIQRRPPVDELTHEYVREASDAYYWLHRYWSKGLKYQSPNKLWRWHNHQPPRMYETKATWALRGHYYEYENTTNQTPSDFLSYRSLLSMISAVRPRLITAYDNASTAMSCSPLQLAPSDSAPELAVWELGTDGKLASAHDISEFQKPGSCESAVGTCGSRTCIAYNLMPRTFTIFLKSVVNGTGIPGLVNAEGFKGSECEARASCTLFPKGASRQAILCKKKNRDLPNKEGKEPGVHTKNAANCSLFCFRGQKDRMADPLQQTQDTTNPNPVDPVNPPLPPHPIINRPHPIVNRLPPIVDYPTAENTTNVERLEAMNTNGLRLMSDIRALNDHIRLTLERIKRPSGISKPQWRRWKRKRTRLYNKGQNASHSFEDLIATRPQNDANITKPFVKKVISAYKKLHHYWSKGLLAQDEGPEWQWNNQATPRKRITHWTPNDLERSKAKP</sequence>
<gene>
    <name evidence="1" type="ORF">BJ508DRAFT_308159</name>
</gene>
<name>A0A3N4I6F0_ASCIM</name>
<evidence type="ECO:0000313" key="1">
    <source>
        <dbReference type="EMBL" id="RPA79680.1"/>
    </source>
</evidence>
<dbReference type="EMBL" id="ML119696">
    <property type="protein sequence ID" value="RPA79680.1"/>
    <property type="molecule type" value="Genomic_DNA"/>
</dbReference>
<reference evidence="1 2" key="1">
    <citation type="journal article" date="2018" name="Nat. Ecol. Evol.">
        <title>Pezizomycetes genomes reveal the molecular basis of ectomycorrhizal truffle lifestyle.</title>
        <authorList>
            <person name="Murat C."/>
            <person name="Payen T."/>
            <person name="Noel B."/>
            <person name="Kuo A."/>
            <person name="Morin E."/>
            <person name="Chen J."/>
            <person name="Kohler A."/>
            <person name="Krizsan K."/>
            <person name="Balestrini R."/>
            <person name="Da Silva C."/>
            <person name="Montanini B."/>
            <person name="Hainaut M."/>
            <person name="Levati E."/>
            <person name="Barry K.W."/>
            <person name="Belfiori B."/>
            <person name="Cichocki N."/>
            <person name="Clum A."/>
            <person name="Dockter R.B."/>
            <person name="Fauchery L."/>
            <person name="Guy J."/>
            <person name="Iotti M."/>
            <person name="Le Tacon F."/>
            <person name="Lindquist E.A."/>
            <person name="Lipzen A."/>
            <person name="Malagnac F."/>
            <person name="Mello A."/>
            <person name="Molinier V."/>
            <person name="Miyauchi S."/>
            <person name="Poulain J."/>
            <person name="Riccioni C."/>
            <person name="Rubini A."/>
            <person name="Sitrit Y."/>
            <person name="Splivallo R."/>
            <person name="Traeger S."/>
            <person name="Wang M."/>
            <person name="Zifcakova L."/>
            <person name="Wipf D."/>
            <person name="Zambonelli A."/>
            <person name="Paolocci F."/>
            <person name="Nowrousian M."/>
            <person name="Ottonello S."/>
            <person name="Baldrian P."/>
            <person name="Spatafora J.W."/>
            <person name="Henrissat B."/>
            <person name="Nagy L.G."/>
            <person name="Aury J.M."/>
            <person name="Wincker P."/>
            <person name="Grigoriev I.V."/>
            <person name="Bonfante P."/>
            <person name="Martin F.M."/>
        </authorList>
    </citation>
    <scope>NUCLEOTIDE SEQUENCE [LARGE SCALE GENOMIC DNA]</scope>
    <source>
        <strain evidence="1 2">RN42</strain>
    </source>
</reference>
<organism evidence="1 2">
    <name type="scientific">Ascobolus immersus RN42</name>
    <dbReference type="NCBI Taxonomy" id="1160509"/>
    <lineage>
        <taxon>Eukaryota</taxon>
        <taxon>Fungi</taxon>
        <taxon>Dikarya</taxon>
        <taxon>Ascomycota</taxon>
        <taxon>Pezizomycotina</taxon>
        <taxon>Pezizomycetes</taxon>
        <taxon>Pezizales</taxon>
        <taxon>Ascobolaceae</taxon>
        <taxon>Ascobolus</taxon>
    </lineage>
</organism>
<dbReference type="AlphaFoldDB" id="A0A3N4I6F0"/>
<keyword evidence="2" id="KW-1185">Reference proteome</keyword>